<evidence type="ECO:0000313" key="5">
    <source>
        <dbReference type="EMBL" id="SZX74120.1"/>
    </source>
</evidence>
<feature type="transmembrane region" description="Helical" evidence="3">
    <location>
        <begin position="332"/>
        <end position="352"/>
    </location>
</feature>
<dbReference type="PANTHER" id="PTHR14239">
    <property type="entry name" value="DUDULIN-RELATED"/>
    <property type="match status" value="1"/>
</dbReference>
<dbReference type="AlphaFoldDB" id="A0A383WA94"/>
<evidence type="ECO:0000259" key="4">
    <source>
        <dbReference type="Pfam" id="PF03807"/>
    </source>
</evidence>
<reference evidence="5 6" key="1">
    <citation type="submission" date="2016-10" db="EMBL/GenBank/DDBJ databases">
        <authorList>
            <person name="Cai Z."/>
        </authorList>
    </citation>
    <scope>NUCLEOTIDE SEQUENCE [LARGE SCALE GENOMIC DNA]</scope>
</reference>
<feature type="transmembrane region" description="Helical" evidence="3">
    <location>
        <begin position="456"/>
        <end position="474"/>
    </location>
</feature>
<dbReference type="InterPro" id="IPR051267">
    <property type="entry name" value="STEAP_metalloreductase"/>
</dbReference>
<feature type="region of interest" description="Disordered" evidence="2">
    <location>
        <begin position="130"/>
        <end position="159"/>
    </location>
</feature>
<keyword evidence="1" id="KW-0560">Oxidoreductase</keyword>
<protein>
    <recommendedName>
        <fullName evidence="4">Pyrroline-5-carboxylate reductase catalytic N-terminal domain-containing protein</fullName>
    </recommendedName>
</protein>
<keyword evidence="3" id="KW-1133">Transmembrane helix</keyword>
<dbReference type="PANTHER" id="PTHR14239:SF0">
    <property type="entry name" value="F420-DEPENDENT NADP REDUCTASE"/>
    <property type="match status" value="1"/>
</dbReference>
<dbReference type="EMBL" id="FNXT01001206">
    <property type="protein sequence ID" value="SZX74120.1"/>
    <property type="molecule type" value="Genomic_DNA"/>
</dbReference>
<feature type="domain" description="Pyrroline-5-carboxylate reductase catalytic N-terminal" evidence="4">
    <location>
        <begin position="9"/>
        <end position="103"/>
    </location>
</feature>
<proteinExistence type="predicted"/>
<evidence type="ECO:0000256" key="1">
    <source>
        <dbReference type="ARBA" id="ARBA00023002"/>
    </source>
</evidence>
<feature type="transmembrane region" description="Helical" evidence="3">
    <location>
        <begin position="535"/>
        <end position="557"/>
    </location>
</feature>
<keyword evidence="6" id="KW-1185">Reference proteome</keyword>
<keyword evidence="3" id="KW-0472">Membrane</keyword>
<name>A0A383WA94_TETOB</name>
<feature type="compositionally biased region" description="Low complexity" evidence="2">
    <location>
        <begin position="136"/>
        <end position="159"/>
    </location>
</feature>
<dbReference type="GO" id="GO:0016491">
    <property type="term" value="F:oxidoreductase activity"/>
    <property type="evidence" value="ECO:0007669"/>
    <property type="project" value="UniProtKB-KW"/>
</dbReference>
<dbReference type="InterPro" id="IPR028939">
    <property type="entry name" value="P5C_Rdtase_cat_N"/>
</dbReference>
<dbReference type="Gene3D" id="3.40.50.720">
    <property type="entry name" value="NAD(P)-binding Rossmann-like Domain"/>
    <property type="match status" value="1"/>
</dbReference>
<evidence type="ECO:0000256" key="2">
    <source>
        <dbReference type="SAM" id="MobiDB-lite"/>
    </source>
</evidence>
<dbReference type="SUPFAM" id="SSF51735">
    <property type="entry name" value="NAD(P)-binding Rossmann-fold domains"/>
    <property type="match status" value="1"/>
</dbReference>
<accession>A0A383WA94</accession>
<dbReference type="Proteomes" id="UP000256970">
    <property type="component" value="Unassembled WGS sequence"/>
</dbReference>
<dbReference type="InterPro" id="IPR036291">
    <property type="entry name" value="NAD(P)-bd_dom_sf"/>
</dbReference>
<dbReference type="STRING" id="3088.A0A383WA94"/>
<gene>
    <name evidence="5" type="ORF">BQ4739_LOCUS14368</name>
</gene>
<feature type="transmembrane region" description="Helical" evidence="3">
    <location>
        <begin position="286"/>
        <end position="311"/>
    </location>
</feature>
<evidence type="ECO:0000256" key="3">
    <source>
        <dbReference type="SAM" id="Phobius"/>
    </source>
</evidence>
<organism evidence="5 6">
    <name type="scientific">Tetradesmus obliquus</name>
    <name type="common">Green alga</name>
    <name type="synonym">Acutodesmus obliquus</name>
    <dbReference type="NCBI Taxonomy" id="3088"/>
    <lineage>
        <taxon>Eukaryota</taxon>
        <taxon>Viridiplantae</taxon>
        <taxon>Chlorophyta</taxon>
        <taxon>core chlorophytes</taxon>
        <taxon>Chlorophyceae</taxon>
        <taxon>CS clade</taxon>
        <taxon>Sphaeropleales</taxon>
        <taxon>Scenedesmaceae</taxon>
        <taxon>Tetradesmus</taxon>
    </lineage>
</organism>
<keyword evidence="3" id="KW-0812">Transmembrane</keyword>
<feature type="transmembrane region" description="Helical" evidence="3">
    <location>
        <begin position="495"/>
        <end position="515"/>
    </location>
</feature>
<dbReference type="Pfam" id="PF03807">
    <property type="entry name" value="F420_oxidored"/>
    <property type="match status" value="1"/>
</dbReference>
<evidence type="ECO:0000313" key="6">
    <source>
        <dbReference type="Proteomes" id="UP000256970"/>
    </source>
</evidence>
<sequence>MEQRARKQVLIVGMGAFAQGLASLASRSGATASYDVAMGSRRMLPGRSGLLPGLEDTPVRCLEEALPEADMVILALPASGLPDFVSSYGQQLSGKVVVDVTNPWKSDYAKLGCTAGPDCDVDLENKDVEYKDQLDTTDTSSSWSTKMPPGPPKSTSSSSATWLAGALPSSAAVVKSFSNLSAYTLIHGDPLTEHMKSVAASDSHQAAQAAAELGRAMGLEMRIVASLSYAATLEARQHSLLPAWQWPTWLMATTWLLVHTYSFIRYNYYGNAAWYTVILWITNKSIGWVSLWGMVYTYLPGVLVCWWQLLARRPVVRLPCWLKAWMDARKPLGLLSLFTMLLHLLFSTFLWMPSYYSKLWDKTDVAVVPTINSTGLDAFGLIKGGKVPPGLQVIFADDAYTYSTTNSTTMSTWPVSGPRKQTVAVAALNASHPLEMLTTATNIITLRSKLNWIGESSTLLGIISGVLMGVIALTSMPSITPKMNWREWRLLQSRAGWLAVCTATVHVLLLGAPWWPAAKEDWPAMIPTITLMSTIPPMILLLLKGMLVLPPICIMLSRVRSGKWACRDDAGADPLAHTAVFAIKQH</sequence>